<dbReference type="Gene3D" id="1.20.58.1030">
    <property type="match status" value="1"/>
</dbReference>
<dbReference type="InterPro" id="IPR036224">
    <property type="entry name" value="GINS_bundle-like_dom_sf"/>
</dbReference>
<evidence type="ECO:0000256" key="2">
    <source>
        <dbReference type="ARBA" id="ARBA00008187"/>
    </source>
</evidence>
<feature type="region of interest" description="Disordered" evidence="6">
    <location>
        <begin position="1"/>
        <end position="56"/>
    </location>
</feature>
<evidence type="ECO:0000256" key="3">
    <source>
        <dbReference type="ARBA" id="ARBA00014804"/>
    </source>
</evidence>
<evidence type="ECO:0000256" key="1">
    <source>
        <dbReference type="ARBA" id="ARBA00004123"/>
    </source>
</evidence>
<evidence type="ECO:0000259" key="8">
    <source>
        <dbReference type="Pfam" id="PF16922"/>
    </source>
</evidence>
<evidence type="ECO:0000313" key="9">
    <source>
        <dbReference type="EMBL" id="KAJ7086486.1"/>
    </source>
</evidence>
<dbReference type="CDD" id="cd11711">
    <property type="entry name" value="GINS_A_Sld5"/>
    <property type="match status" value="1"/>
</dbReference>
<dbReference type="Pfam" id="PF05916">
    <property type="entry name" value="Sld5"/>
    <property type="match status" value="1"/>
</dbReference>
<dbReference type="Proteomes" id="UP001222325">
    <property type="component" value="Unassembled WGS sequence"/>
</dbReference>
<feature type="domain" description="DNA replication complex GINS protein SLD5 C-terminal" evidence="8">
    <location>
        <begin position="203"/>
        <end position="254"/>
    </location>
</feature>
<comment type="similarity">
    <text evidence="2">Belongs to the GINS4/SLD5 family.</text>
</comment>
<evidence type="ECO:0000313" key="10">
    <source>
        <dbReference type="Proteomes" id="UP001222325"/>
    </source>
</evidence>
<evidence type="ECO:0000256" key="6">
    <source>
        <dbReference type="SAM" id="MobiDB-lite"/>
    </source>
</evidence>
<keyword evidence="5" id="KW-0539">Nucleus</keyword>
<evidence type="ECO:0000256" key="4">
    <source>
        <dbReference type="ARBA" id="ARBA00022705"/>
    </source>
</evidence>
<accession>A0AAD6U1A6</accession>
<feature type="compositionally biased region" description="Basic and acidic residues" evidence="6">
    <location>
        <begin position="43"/>
        <end position="56"/>
    </location>
</feature>
<feature type="domain" description="GINS subunit" evidence="7">
    <location>
        <begin position="99"/>
        <end position="174"/>
    </location>
</feature>
<keyword evidence="4" id="KW-0235">DNA replication</keyword>
<dbReference type="Pfam" id="PF16922">
    <property type="entry name" value="SLD5_C"/>
    <property type="match status" value="1"/>
</dbReference>
<dbReference type="InterPro" id="IPR031633">
    <property type="entry name" value="SLD5_C"/>
</dbReference>
<dbReference type="InterPro" id="IPR021151">
    <property type="entry name" value="GINS_A"/>
</dbReference>
<dbReference type="PANTHER" id="PTHR21206:SF0">
    <property type="entry name" value="DNA REPLICATION COMPLEX GINS PROTEIN SLD5"/>
    <property type="match status" value="1"/>
</dbReference>
<name>A0AAD6U1A6_9AGAR</name>
<organism evidence="9 10">
    <name type="scientific">Mycena belliarum</name>
    <dbReference type="NCBI Taxonomy" id="1033014"/>
    <lineage>
        <taxon>Eukaryota</taxon>
        <taxon>Fungi</taxon>
        <taxon>Dikarya</taxon>
        <taxon>Basidiomycota</taxon>
        <taxon>Agaricomycotina</taxon>
        <taxon>Agaricomycetes</taxon>
        <taxon>Agaricomycetidae</taxon>
        <taxon>Agaricales</taxon>
        <taxon>Marasmiineae</taxon>
        <taxon>Mycenaceae</taxon>
        <taxon>Mycena</taxon>
    </lineage>
</organism>
<dbReference type="AlphaFoldDB" id="A0AAD6U1A6"/>
<dbReference type="SUPFAM" id="SSF158573">
    <property type="entry name" value="GINS helical bundle-like"/>
    <property type="match status" value="1"/>
</dbReference>
<dbReference type="InterPro" id="IPR008591">
    <property type="entry name" value="GINS_Sld5"/>
</dbReference>
<dbReference type="CDD" id="cd21692">
    <property type="entry name" value="GINS_B_Sld5"/>
    <property type="match status" value="1"/>
</dbReference>
<evidence type="ECO:0000256" key="5">
    <source>
        <dbReference type="ARBA" id="ARBA00023242"/>
    </source>
</evidence>
<gene>
    <name evidence="9" type="ORF">B0H15DRAFT_844927</name>
</gene>
<dbReference type="GO" id="GO:0000727">
    <property type="term" value="P:double-strand break repair via break-induced replication"/>
    <property type="evidence" value="ECO:0007669"/>
    <property type="project" value="TreeGrafter"/>
</dbReference>
<comment type="caution">
    <text evidence="9">The sequence shown here is derived from an EMBL/GenBank/DDBJ whole genome shotgun (WGS) entry which is preliminary data.</text>
</comment>
<dbReference type="InterPro" id="IPR038749">
    <property type="entry name" value="Sld5_GINS_A"/>
</dbReference>
<keyword evidence="10" id="KW-1185">Reference proteome</keyword>
<reference evidence="9" key="1">
    <citation type="submission" date="2023-03" db="EMBL/GenBank/DDBJ databases">
        <title>Massive genome expansion in bonnet fungi (Mycena s.s.) driven by repeated elements and novel gene families across ecological guilds.</title>
        <authorList>
            <consortium name="Lawrence Berkeley National Laboratory"/>
            <person name="Harder C.B."/>
            <person name="Miyauchi S."/>
            <person name="Viragh M."/>
            <person name="Kuo A."/>
            <person name="Thoen E."/>
            <person name="Andreopoulos B."/>
            <person name="Lu D."/>
            <person name="Skrede I."/>
            <person name="Drula E."/>
            <person name="Henrissat B."/>
            <person name="Morin E."/>
            <person name="Kohler A."/>
            <person name="Barry K."/>
            <person name="LaButti K."/>
            <person name="Morin E."/>
            <person name="Salamov A."/>
            <person name="Lipzen A."/>
            <person name="Mereny Z."/>
            <person name="Hegedus B."/>
            <person name="Baldrian P."/>
            <person name="Stursova M."/>
            <person name="Weitz H."/>
            <person name="Taylor A."/>
            <person name="Grigoriev I.V."/>
            <person name="Nagy L.G."/>
            <person name="Martin F."/>
            <person name="Kauserud H."/>
        </authorList>
    </citation>
    <scope>NUCLEOTIDE SEQUENCE</scope>
    <source>
        <strain evidence="9">CBHHK173m</strain>
    </source>
</reference>
<comment type="subcellular location">
    <subcellularLocation>
        <location evidence="1">Nucleus</location>
    </subcellularLocation>
</comment>
<evidence type="ECO:0000259" key="7">
    <source>
        <dbReference type="Pfam" id="PF05916"/>
    </source>
</evidence>
<proteinExistence type="inferred from homology"/>
<dbReference type="GO" id="GO:0000811">
    <property type="term" value="C:GINS complex"/>
    <property type="evidence" value="ECO:0007669"/>
    <property type="project" value="TreeGrafter"/>
</dbReference>
<dbReference type="GO" id="GO:0006261">
    <property type="term" value="P:DNA-templated DNA replication"/>
    <property type="evidence" value="ECO:0007669"/>
    <property type="project" value="InterPro"/>
</dbReference>
<protein>
    <recommendedName>
        <fullName evidence="3">DNA replication complex GINS protein SLD5</fullName>
    </recommendedName>
</protein>
<sequence>MSDVHSWEAEYSGATSHAASGPSMPPARAPASRQNDQPMPDVRINEQKEPPPEETPLEKLTRHWMNERHAPDILPAQDRLLSSLLDHIRRQSDTIQLLRGDPSSSEEDHIRIMLAQTEVERVKFIVRSYVRTRLFKIENYARYIIANEVVQRRITAAERDYASRHAHLIDRHFYSSVLQSLPESQAGLDDVPSFIMPPMITEPETTRAVFAHARKDTIARTPEGKTVDLAQGSLTLLSFAAVADLVASGDVELV</sequence>
<dbReference type="EMBL" id="JARJCN010000031">
    <property type="protein sequence ID" value="KAJ7086486.1"/>
    <property type="molecule type" value="Genomic_DNA"/>
</dbReference>
<dbReference type="PANTHER" id="PTHR21206">
    <property type="entry name" value="SLD5 PROTEIN"/>
    <property type="match status" value="1"/>
</dbReference>